<dbReference type="GeneID" id="91091180"/>
<organism evidence="2 3">
    <name type="scientific">Kwoniella dendrophila CBS 6074</name>
    <dbReference type="NCBI Taxonomy" id="1295534"/>
    <lineage>
        <taxon>Eukaryota</taxon>
        <taxon>Fungi</taxon>
        <taxon>Dikarya</taxon>
        <taxon>Basidiomycota</taxon>
        <taxon>Agaricomycotina</taxon>
        <taxon>Tremellomycetes</taxon>
        <taxon>Tremellales</taxon>
        <taxon>Cryptococcaceae</taxon>
        <taxon>Kwoniella</taxon>
    </lineage>
</organism>
<dbReference type="AlphaFoldDB" id="A0AAX4JJQ6"/>
<evidence type="ECO:0000313" key="3">
    <source>
        <dbReference type="Proteomes" id="UP001355207"/>
    </source>
</evidence>
<dbReference type="Proteomes" id="UP001355207">
    <property type="component" value="Chromosome 1"/>
</dbReference>
<protein>
    <submittedName>
        <fullName evidence="2">Uncharacterized protein</fullName>
    </submittedName>
</protein>
<dbReference type="EMBL" id="CP144098">
    <property type="protein sequence ID" value="WWC85642.1"/>
    <property type="molecule type" value="Genomic_DNA"/>
</dbReference>
<evidence type="ECO:0000256" key="1">
    <source>
        <dbReference type="SAM" id="SignalP"/>
    </source>
</evidence>
<feature type="signal peptide" evidence="1">
    <location>
        <begin position="1"/>
        <end position="18"/>
    </location>
</feature>
<feature type="chain" id="PRO_5043657438" evidence="1">
    <location>
        <begin position="19"/>
        <end position="153"/>
    </location>
</feature>
<accession>A0AAX4JJQ6</accession>
<keyword evidence="1" id="KW-0732">Signal</keyword>
<keyword evidence="3" id="KW-1185">Reference proteome</keyword>
<proteinExistence type="predicted"/>
<sequence length="153" mass="16331">MRTSTFLLALGLFTSVLAAPVAQPNSPVLYTKDPLSIHRRSEIPSENFENTDLTPEFQAEIDSSSSSLSSSSAITATTAATEPAEDACNEVCGVKRVEGAKSEREALCSSEGLLATLQCAQCIDQTWPDTSYDDSAMAEYERIVSACDASPQL</sequence>
<evidence type="ECO:0000313" key="2">
    <source>
        <dbReference type="EMBL" id="WWC85642.1"/>
    </source>
</evidence>
<reference evidence="2 3" key="1">
    <citation type="submission" date="2024-01" db="EMBL/GenBank/DDBJ databases">
        <title>Comparative genomics of Cryptococcus and Kwoniella reveals pathogenesis evolution and contrasting modes of karyotype evolution via chromosome fusion or intercentromeric recombination.</title>
        <authorList>
            <person name="Coelho M.A."/>
            <person name="David-Palma M."/>
            <person name="Shea T."/>
            <person name="Bowers K."/>
            <person name="McGinley-Smith S."/>
            <person name="Mohammad A.W."/>
            <person name="Gnirke A."/>
            <person name="Yurkov A.M."/>
            <person name="Nowrousian M."/>
            <person name="Sun S."/>
            <person name="Cuomo C.A."/>
            <person name="Heitman J."/>
        </authorList>
    </citation>
    <scope>NUCLEOTIDE SEQUENCE [LARGE SCALE GENOMIC DNA]</scope>
    <source>
        <strain evidence="2 3">CBS 6074</strain>
    </source>
</reference>
<gene>
    <name evidence="2" type="ORF">L201_000508</name>
</gene>
<dbReference type="RefSeq" id="XP_066072405.1">
    <property type="nucleotide sequence ID" value="XM_066216308.1"/>
</dbReference>
<name>A0AAX4JJQ6_9TREE</name>